<protein>
    <recommendedName>
        <fullName evidence="2">prephenate dehydratase</fullName>
        <ecNumber evidence="2">4.2.1.51</ecNumber>
    </recommendedName>
</protein>
<evidence type="ECO:0000256" key="2">
    <source>
        <dbReference type="ARBA" id="ARBA00013147"/>
    </source>
</evidence>
<dbReference type="PANTHER" id="PTHR21022">
    <property type="entry name" value="PREPHENATE DEHYDRATASE P PROTEIN"/>
    <property type="match status" value="1"/>
</dbReference>
<dbReference type="EC" id="4.2.1.51" evidence="2"/>
<evidence type="ECO:0000313" key="11">
    <source>
        <dbReference type="Proteomes" id="UP000217805"/>
    </source>
</evidence>
<keyword evidence="11" id="KW-1185">Reference proteome</keyword>
<dbReference type="PROSITE" id="PS51671">
    <property type="entry name" value="ACT"/>
    <property type="match status" value="1"/>
</dbReference>
<name>A0ABN5V6E0_9FLAO</name>
<dbReference type="RefSeq" id="WP_096378181.1">
    <property type="nucleotide sequence ID" value="NZ_AP014609.1"/>
</dbReference>
<dbReference type="InterPro" id="IPR001086">
    <property type="entry name" value="Preph_deHydtase"/>
</dbReference>
<dbReference type="EMBL" id="AP014609">
    <property type="protein sequence ID" value="BAR92052.1"/>
    <property type="molecule type" value="Genomic_DNA"/>
</dbReference>
<evidence type="ECO:0000313" key="10">
    <source>
        <dbReference type="EMBL" id="BAR92052.1"/>
    </source>
</evidence>
<evidence type="ECO:0000259" key="8">
    <source>
        <dbReference type="PROSITE" id="PS51171"/>
    </source>
</evidence>
<dbReference type="Gene3D" id="3.40.190.10">
    <property type="entry name" value="Periplasmic binding protein-like II"/>
    <property type="match status" value="2"/>
</dbReference>
<dbReference type="SUPFAM" id="SSF53850">
    <property type="entry name" value="Periplasmic binding protein-like II"/>
    <property type="match status" value="1"/>
</dbReference>
<reference evidence="10 11" key="1">
    <citation type="journal article" date="2015" name="Microbes Environ.">
        <title>An Efficient Strategy Developed for Next-Generation Sequencing of Endosymbiont Genomes Performed Using Crude DNA Isolated from Host Tissues: A Case Study of Blattabacterium cuenoti Inhabiting the Fat Bodies of Cockroaches.</title>
        <authorList>
            <person name="Kinjo Y."/>
            <person name="Saitoh S."/>
            <person name="Tokuda G."/>
        </authorList>
    </citation>
    <scope>NUCLEOTIDE SEQUENCE [LARGE SCALE GENOMIC DNA]</scope>
    <source>
        <strain evidence="10 11">BPAY</strain>
    </source>
</reference>
<dbReference type="Gene3D" id="3.30.70.260">
    <property type="match status" value="1"/>
</dbReference>
<evidence type="ECO:0000259" key="9">
    <source>
        <dbReference type="PROSITE" id="PS51671"/>
    </source>
</evidence>
<feature type="domain" description="ACT" evidence="9">
    <location>
        <begin position="194"/>
        <end position="270"/>
    </location>
</feature>
<dbReference type="Pfam" id="PF00800">
    <property type="entry name" value="PDT"/>
    <property type="match status" value="1"/>
</dbReference>
<evidence type="ECO:0000256" key="4">
    <source>
        <dbReference type="ARBA" id="ARBA00023141"/>
    </source>
</evidence>
<evidence type="ECO:0000256" key="6">
    <source>
        <dbReference type="ARBA" id="ARBA00023239"/>
    </source>
</evidence>
<proteinExistence type="predicted"/>
<dbReference type="CDD" id="cd04905">
    <property type="entry name" value="ACT_CM-PDT"/>
    <property type="match status" value="1"/>
</dbReference>
<feature type="domain" description="Prephenate dehydratase" evidence="8">
    <location>
        <begin position="3"/>
        <end position="181"/>
    </location>
</feature>
<evidence type="ECO:0000256" key="5">
    <source>
        <dbReference type="ARBA" id="ARBA00023222"/>
    </source>
</evidence>
<dbReference type="GO" id="GO:0004664">
    <property type="term" value="F:prephenate dehydratase activity"/>
    <property type="evidence" value="ECO:0007669"/>
    <property type="project" value="UniProtKB-EC"/>
</dbReference>
<keyword evidence="3" id="KW-0028">Amino-acid biosynthesis</keyword>
<dbReference type="CDD" id="cd13631">
    <property type="entry name" value="PBP2_Ct-PDT_like"/>
    <property type="match status" value="1"/>
</dbReference>
<dbReference type="PANTHER" id="PTHR21022:SF19">
    <property type="entry name" value="PREPHENATE DEHYDRATASE-RELATED"/>
    <property type="match status" value="1"/>
</dbReference>
<keyword evidence="4" id="KW-0057">Aromatic amino acid biosynthesis</keyword>
<comment type="catalytic activity">
    <reaction evidence="7">
        <text>prephenate + H(+) = 3-phenylpyruvate + CO2 + H2O</text>
        <dbReference type="Rhea" id="RHEA:21648"/>
        <dbReference type="ChEBI" id="CHEBI:15377"/>
        <dbReference type="ChEBI" id="CHEBI:15378"/>
        <dbReference type="ChEBI" id="CHEBI:16526"/>
        <dbReference type="ChEBI" id="CHEBI:18005"/>
        <dbReference type="ChEBI" id="CHEBI:29934"/>
        <dbReference type="EC" id="4.2.1.51"/>
    </reaction>
</comment>
<dbReference type="InterPro" id="IPR045865">
    <property type="entry name" value="ACT-like_dom_sf"/>
</dbReference>
<keyword evidence="5" id="KW-0584">Phenylalanine biosynthesis</keyword>
<evidence type="ECO:0000256" key="1">
    <source>
        <dbReference type="ARBA" id="ARBA00004741"/>
    </source>
</evidence>
<dbReference type="SUPFAM" id="SSF55021">
    <property type="entry name" value="ACT-like"/>
    <property type="match status" value="1"/>
</dbReference>
<accession>A0ABN5V6E0</accession>
<evidence type="ECO:0000256" key="3">
    <source>
        <dbReference type="ARBA" id="ARBA00022605"/>
    </source>
</evidence>
<evidence type="ECO:0000256" key="7">
    <source>
        <dbReference type="ARBA" id="ARBA00047848"/>
    </source>
</evidence>
<comment type="pathway">
    <text evidence="1">Amino-acid biosynthesis; L-phenylalanine biosynthesis; phenylpyruvate from prephenate: step 1/1.</text>
</comment>
<gene>
    <name evidence="10" type="primary">pheA</name>
    <name evidence="10" type="ORF">BPAY_305</name>
</gene>
<organism evidence="10 11">
    <name type="scientific">Blattabacterium cuenoti BPAY</name>
    <dbReference type="NCBI Taxonomy" id="1457031"/>
    <lineage>
        <taxon>Bacteria</taxon>
        <taxon>Pseudomonadati</taxon>
        <taxon>Bacteroidota</taxon>
        <taxon>Flavobacteriia</taxon>
        <taxon>Flavobacteriales</taxon>
        <taxon>Blattabacteriaceae</taxon>
        <taxon>Blattabacterium</taxon>
    </lineage>
</organism>
<sequence>MKKIAIQGVKGCFHHAAVSKYFEGCNYKLMECSSFRELAIAVAKSNVDIGVMAIENSIAGTILTNYSLLSEYNLKIVGEVYMPIQHYLMAYPGQNIEDIKEIYSHPMAILQCELFIDAHPYIKISEYSDTAAAAKYISVCKKKGLAAIASENAAQEYGLEIIFKNIQTITNNFTRFFIIKNCYKQKNDYFNKASLIFKILHTTGSLSQILSLISSLGINMTKIQSIPIIQRPWEYSFYVDIIFNNIRDYEKMKKRIQKIPCLHQLSIMGEYKNGRIRS</sequence>
<dbReference type="InterPro" id="IPR002912">
    <property type="entry name" value="ACT_dom"/>
</dbReference>
<dbReference type="PROSITE" id="PS51171">
    <property type="entry name" value="PREPHENATE_DEHYDR_3"/>
    <property type="match status" value="1"/>
</dbReference>
<dbReference type="Proteomes" id="UP000217805">
    <property type="component" value="Chromosome"/>
</dbReference>
<keyword evidence="6 10" id="KW-0456">Lyase</keyword>